<accession>A0A6J2U951</accession>
<dbReference type="AlphaFoldDB" id="A0A6J2U951"/>
<feature type="coiled-coil region" evidence="1">
    <location>
        <begin position="207"/>
        <end position="269"/>
    </location>
</feature>
<feature type="region of interest" description="Disordered" evidence="2">
    <location>
        <begin position="1"/>
        <end position="65"/>
    </location>
</feature>
<dbReference type="GO" id="GO:0000077">
    <property type="term" value="P:DNA damage checkpoint signaling"/>
    <property type="evidence" value="ECO:0007669"/>
    <property type="project" value="InterPro"/>
</dbReference>
<keyword evidence="1" id="KW-0175">Coiled coil</keyword>
<dbReference type="GO" id="GO:0006281">
    <property type="term" value="P:DNA repair"/>
    <property type="evidence" value="ECO:0007669"/>
    <property type="project" value="TreeGrafter"/>
</dbReference>
<dbReference type="PANTHER" id="PTHR28594">
    <property type="entry name" value="ATR-INTERACTING PROTEIN"/>
    <property type="match status" value="1"/>
</dbReference>
<protein>
    <submittedName>
        <fullName evidence="4">ATR-interacting protein mus304</fullName>
    </submittedName>
</protein>
<evidence type="ECO:0000256" key="1">
    <source>
        <dbReference type="SAM" id="Coils"/>
    </source>
</evidence>
<gene>
    <name evidence="4" type="primary">LOC115631460</name>
</gene>
<feature type="compositionally biased region" description="Basic and acidic residues" evidence="2">
    <location>
        <begin position="10"/>
        <end position="19"/>
    </location>
</feature>
<proteinExistence type="predicted"/>
<reference evidence="4" key="1">
    <citation type="submission" date="2025-08" db="UniProtKB">
        <authorList>
            <consortium name="RefSeq"/>
        </authorList>
    </citation>
    <scope>IDENTIFICATION</scope>
    <source>
        <strain evidence="4">11010-0011.00</strain>
        <tissue evidence="4">Whole body</tissue>
    </source>
</reference>
<dbReference type="GeneID" id="115631460"/>
<dbReference type="Proteomes" id="UP000504634">
    <property type="component" value="Unplaced"/>
</dbReference>
<feature type="compositionally biased region" description="Acidic residues" evidence="2">
    <location>
        <begin position="677"/>
        <end position="686"/>
    </location>
</feature>
<sequence>MAKRFQPMKDFARAKKPKLDLSISRGRPEPTHASSSSNNNNHGSSNKCASKQHASPVHANGDDFNFWDDDDDDVILLATQKAEAAAGAGAGRPNQADGIFSEIDMTFSDFAPKGQGTTSTQQMFAVPASKPLKNDMDIMFDDDDDFELLAVVEKKVEVKLPEEPPPPPVAIPSTNKAEPAQSISVMSMQVLTQSTAAPSQSTVARRQLAQERQMKFLMERVEALKQENVKLQKDLFDTKDRIESKDGEASLLRDELRHLRHQLEASKMEKLKIAESAKAECKTKVAEVFKQITAKETELKLRDVEYSKLKLRHTTQTKQFEMSMCVEENTSVLIIDAISRRNLMRMRNLSIGCFSNNKNITSSANGSVFELTKDDAKGKKQLFQLELEHLLLSYAQLQSQCGDIEDITSRIIQSVCKVFLEFWSHVHSLEFPHNCVVYPYHNYALQSDESAPQRQSLAQPSALFSQERAISLRRYIATLALICQQQRKLAHALLHHKHGEYWLLQIANDAIAKLGYSDELCEHFGLLEAAGALLHSLLVYVNEEEVPTEIPQLELLFDLLKQLAFTRPTPWIFRELSASLLACTRQSQLMSRMCVNSPKECFLSDRVRSLYRFGPDSCLLQVYAGLLELAFFSEVKLELAHFNLLLVICQYHVRFVYQCFTNPPAFILEMLPSVADDDDEENDVEENTLTNGTSMQSATTLSNSSNGTTTLINKMPTDGGSNPERRCECYVKLCLSVVTLVFQMLHQWMLCDREHNTSQVSEISQIAVHLLTLIFREYYLTCLFRDSEETTKHYLSLICNWWSEHLELLGFQEIHVRFLRHLQDSHFMLKPLHREANPSNPTNDLQEWTRIVSNADAKVEKYDDPDDPFNCNPLAATNTRQFFDGLKRHEDNVDSRLDLEN</sequence>
<keyword evidence="3" id="KW-1185">Reference proteome</keyword>
<evidence type="ECO:0000313" key="3">
    <source>
        <dbReference type="Proteomes" id="UP000504634"/>
    </source>
</evidence>
<dbReference type="PANTHER" id="PTHR28594:SF1">
    <property type="entry name" value="ATR-INTERACTING PROTEIN"/>
    <property type="match status" value="1"/>
</dbReference>
<feature type="region of interest" description="Disordered" evidence="2">
    <location>
        <begin position="677"/>
        <end position="702"/>
    </location>
</feature>
<feature type="compositionally biased region" description="Low complexity" evidence="2">
    <location>
        <begin position="34"/>
        <end position="46"/>
    </location>
</feature>
<dbReference type="OrthoDB" id="7668655at2759"/>
<dbReference type="InterPro" id="IPR033349">
    <property type="entry name" value="ATRIP"/>
</dbReference>
<evidence type="ECO:0000256" key="2">
    <source>
        <dbReference type="SAM" id="MobiDB-lite"/>
    </source>
</evidence>
<evidence type="ECO:0000313" key="4">
    <source>
        <dbReference type="RefSeq" id="XP_030384068.1"/>
    </source>
</evidence>
<organism evidence="3 4">
    <name type="scientific">Drosophila lebanonensis</name>
    <name type="common">Fruit fly</name>
    <name type="synonym">Scaptodrosophila lebanonensis</name>
    <dbReference type="NCBI Taxonomy" id="7225"/>
    <lineage>
        <taxon>Eukaryota</taxon>
        <taxon>Metazoa</taxon>
        <taxon>Ecdysozoa</taxon>
        <taxon>Arthropoda</taxon>
        <taxon>Hexapoda</taxon>
        <taxon>Insecta</taxon>
        <taxon>Pterygota</taxon>
        <taxon>Neoptera</taxon>
        <taxon>Endopterygota</taxon>
        <taxon>Diptera</taxon>
        <taxon>Brachycera</taxon>
        <taxon>Muscomorpha</taxon>
        <taxon>Ephydroidea</taxon>
        <taxon>Drosophilidae</taxon>
        <taxon>Scaptodrosophila</taxon>
    </lineage>
</organism>
<name>A0A6J2U951_DROLE</name>
<dbReference type="RefSeq" id="XP_030384068.1">
    <property type="nucleotide sequence ID" value="XM_030528208.1"/>
</dbReference>